<feature type="signal peptide" evidence="1">
    <location>
        <begin position="1"/>
        <end position="28"/>
    </location>
</feature>
<organism evidence="2 3">
    <name type="scientific">Monoglobus pectinilyticus</name>
    <dbReference type="NCBI Taxonomy" id="1981510"/>
    <lineage>
        <taxon>Bacteria</taxon>
        <taxon>Bacillati</taxon>
        <taxon>Bacillota</taxon>
        <taxon>Clostridia</taxon>
        <taxon>Monoglobales</taxon>
        <taxon>Monoglobaceae</taxon>
        <taxon>Monoglobus</taxon>
    </lineage>
</organism>
<evidence type="ECO:0000313" key="3">
    <source>
        <dbReference type="Proteomes" id="UP000235589"/>
    </source>
</evidence>
<dbReference type="Proteomes" id="UP000235589">
    <property type="component" value="Chromosome"/>
</dbReference>
<reference evidence="2 3" key="1">
    <citation type="submission" date="2017-04" db="EMBL/GenBank/DDBJ databases">
        <title>Monoglobus pectinilyticus 14 draft genome.</title>
        <authorList>
            <person name="Kim C."/>
            <person name="Rosendale D.I."/>
            <person name="Kelly W.J."/>
            <person name="Tannock G.W."/>
            <person name="Patchett M.L."/>
            <person name="Jordens J.Z."/>
        </authorList>
    </citation>
    <scope>NUCLEOTIDE SEQUENCE [LARGE SCALE GENOMIC DNA]</scope>
    <source>
        <strain evidence="2 3">14</strain>
    </source>
</reference>
<keyword evidence="3" id="KW-1185">Reference proteome</keyword>
<dbReference type="GeneID" id="98063081"/>
<name>A0A2K9P3Q4_9FIRM</name>
<feature type="chain" id="PRO_5014888389" description="S-layer domain-containing protein" evidence="1">
    <location>
        <begin position="29"/>
        <end position="338"/>
    </location>
</feature>
<accession>A0A2K9P3Q4</accession>
<dbReference type="AlphaFoldDB" id="A0A2K9P3Q4"/>
<keyword evidence="1" id="KW-0732">Signal</keyword>
<evidence type="ECO:0000313" key="2">
    <source>
        <dbReference type="EMBL" id="AUO19850.1"/>
    </source>
</evidence>
<protein>
    <recommendedName>
        <fullName evidence="4">S-layer domain-containing protein</fullName>
    </recommendedName>
</protein>
<evidence type="ECO:0000256" key="1">
    <source>
        <dbReference type="SAM" id="SignalP"/>
    </source>
</evidence>
<evidence type="ECO:0008006" key="4">
    <source>
        <dbReference type="Google" id="ProtNLM"/>
    </source>
</evidence>
<sequence length="338" mass="40126">MNKKISKIIVFILIICALFQSTSVNTYAEERTEINTDELTEQLILYENYENDSFTREDCIVNIMKIIGLTEDVIELSGIYLGRPFIDYDAKLNAYDYNYISYAWLIGMVQLELKNNAAWELRPKDKATIREVLTWSVRCLERSGEGCDKKHWDYIFTDEELYDKASKYNLIDETEIQFDGLNDLINVEKYKEIISNLLKCQINIHYADNESYPEESGCDLKYDGKTYGEYIILKNGGFEVRKRELFFSINETAYDNPIFLYRLYNDRIFMDYLTIKYSLFYNLSEEEFDKIIEDNSIERYERKFKDRTNTYVSIREFCEAIGYKVEYEESSNTIILTN</sequence>
<dbReference type="RefSeq" id="WP_102366018.1">
    <property type="nucleotide sequence ID" value="NZ_CP020991.1"/>
</dbReference>
<dbReference type="KEGG" id="mpec:B9O19_01694"/>
<dbReference type="EMBL" id="CP020991">
    <property type="protein sequence ID" value="AUO19850.1"/>
    <property type="molecule type" value="Genomic_DNA"/>
</dbReference>
<proteinExistence type="predicted"/>
<gene>
    <name evidence="2" type="ORF">B9O19_01694</name>
</gene>